<feature type="domain" description="BACK" evidence="1">
    <location>
        <begin position="84"/>
        <end position="140"/>
    </location>
</feature>
<dbReference type="PANTHER" id="PTHR45774">
    <property type="entry name" value="BTB/POZ DOMAIN-CONTAINING"/>
    <property type="match status" value="1"/>
</dbReference>
<evidence type="ECO:0000313" key="2">
    <source>
        <dbReference type="EMBL" id="CAI2181194.1"/>
    </source>
</evidence>
<dbReference type="AlphaFoldDB" id="A0A9W4STN1"/>
<comment type="caution">
    <text evidence="2">The sequence shown here is derived from an EMBL/GenBank/DDBJ whole genome shotgun (WGS) entry which is preliminary data.</text>
</comment>
<evidence type="ECO:0000259" key="1">
    <source>
        <dbReference type="Pfam" id="PF07707"/>
    </source>
</evidence>
<dbReference type="Pfam" id="PF07707">
    <property type="entry name" value="BACK"/>
    <property type="match status" value="1"/>
</dbReference>
<gene>
    <name evidence="2" type="ORF">FWILDA_LOCUS9960</name>
</gene>
<reference evidence="2" key="1">
    <citation type="submission" date="2022-08" db="EMBL/GenBank/DDBJ databases">
        <authorList>
            <person name="Kallberg Y."/>
            <person name="Tangrot J."/>
            <person name="Rosling A."/>
        </authorList>
    </citation>
    <scope>NUCLEOTIDE SEQUENCE</scope>
    <source>
        <strain evidence="2">Wild A</strain>
    </source>
</reference>
<proteinExistence type="predicted"/>
<dbReference type="Gene3D" id="1.25.40.420">
    <property type="match status" value="1"/>
</dbReference>
<dbReference type="InterPro" id="IPR011705">
    <property type="entry name" value="BACK"/>
</dbReference>
<dbReference type="Gene3D" id="3.30.710.10">
    <property type="entry name" value="Potassium Channel Kv1.1, Chain A"/>
    <property type="match status" value="1"/>
</dbReference>
<sequence>MLFSLFMFDSINKFIWTCSYIYSGQISLEQEHPKTVLDLLSAADELIIPELINYVQVYLLENHIEWIRKYPLQILHHTAFRLETCKKLQDVCLKVICTNPELIFGTMEFTKLEESMLIAILERDDLQLDEVDLWDYVIQWGIDHTFSADRMPIDYQWSQNDLLDLDETLKNCIPLLRFNYIKSKELPFKLKPFDILLPKHDSENINLCEKNYNEGELHVKTNDKQNLNYSPIDSNIIKLKHASLIAHWIDNQDDTNIRVNSTKFYKVKQEHANMAVFCADIRGPCFGCRDLWMSNFNNLSINCDSEVKYYSGKILESKKFSVEDYEVFQVVKKNE</sequence>
<protein>
    <submittedName>
        <fullName evidence="2">9071_t:CDS:1</fullName>
    </submittedName>
</protein>
<dbReference type="EMBL" id="CAMKVN010002452">
    <property type="protein sequence ID" value="CAI2181194.1"/>
    <property type="molecule type" value="Genomic_DNA"/>
</dbReference>
<dbReference type="Proteomes" id="UP001153678">
    <property type="component" value="Unassembled WGS sequence"/>
</dbReference>
<accession>A0A9W4STN1</accession>
<keyword evidence="3" id="KW-1185">Reference proteome</keyword>
<dbReference type="OrthoDB" id="45365at2759"/>
<name>A0A9W4STN1_9GLOM</name>
<organism evidence="2 3">
    <name type="scientific">Funneliformis geosporum</name>
    <dbReference type="NCBI Taxonomy" id="1117311"/>
    <lineage>
        <taxon>Eukaryota</taxon>
        <taxon>Fungi</taxon>
        <taxon>Fungi incertae sedis</taxon>
        <taxon>Mucoromycota</taxon>
        <taxon>Glomeromycotina</taxon>
        <taxon>Glomeromycetes</taxon>
        <taxon>Glomerales</taxon>
        <taxon>Glomeraceae</taxon>
        <taxon>Funneliformis</taxon>
    </lineage>
</organism>
<dbReference type="PANTHER" id="PTHR45774:SF3">
    <property type="entry name" value="BTB (POZ) DOMAIN-CONTAINING 2B-RELATED"/>
    <property type="match status" value="1"/>
</dbReference>
<evidence type="ECO:0000313" key="3">
    <source>
        <dbReference type="Proteomes" id="UP001153678"/>
    </source>
</evidence>
<dbReference type="InterPro" id="IPR011333">
    <property type="entry name" value="SKP1/BTB/POZ_sf"/>
</dbReference>